<dbReference type="PANTHER" id="PTHR31373">
    <property type="entry name" value="OS06G0652100 PROTEIN"/>
    <property type="match status" value="1"/>
</dbReference>
<sequence>MDEFAVRNKLSEDQMVKTVFVFSDMEFDQSRGDEFLEGGGVINPEDVPKRSGSNPEETMEAAISGELYQKLLVCD</sequence>
<dbReference type="Proteomes" id="UP001151760">
    <property type="component" value="Unassembled WGS sequence"/>
</dbReference>
<dbReference type="Pfam" id="PF25043">
    <property type="entry name" value="DUF7788"/>
    <property type="match status" value="1"/>
</dbReference>
<accession>A0ABQ5GFD9</accession>
<evidence type="ECO:0000313" key="3">
    <source>
        <dbReference type="EMBL" id="GJT74229.1"/>
    </source>
</evidence>
<dbReference type="InterPro" id="IPR011205">
    <property type="entry name" value="UCP015417_vWA"/>
</dbReference>
<organism evidence="3 4">
    <name type="scientific">Tanacetum coccineum</name>
    <dbReference type="NCBI Taxonomy" id="301880"/>
    <lineage>
        <taxon>Eukaryota</taxon>
        <taxon>Viridiplantae</taxon>
        <taxon>Streptophyta</taxon>
        <taxon>Embryophyta</taxon>
        <taxon>Tracheophyta</taxon>
        <taxon>Spermatophyta</taxon>
        <taxon>Magnoliopsida</taxon>
        <taxon>eudicotyledons</taxon>
        <taxon>Gunneridae</taxon>
        <taxon>Pentapetalae</taxon>
        <taxon>asterids</taxon>
        <taxon>campanulids</taxon>
        <taxon>Asterales</taxon>
        <taxon>Asteraceae</taxon>
        <taxon>Asteroideae</taxon>
        <taxon>Anthemideae</taxon>
        <taxon>Anthemidinae</taxon>
        <taxon>Tanacetum</taxon>
    </lineage>
</organism>
<evidence type="ECO:0000313" key="4">
    <source>
        <dbReference type="Proteomes" id="UP001151760"/>
    </source>
</evidence>
<reference evidence="3" key="1">
    <citation type="journal article" date="2022" name="Int. J. Mol. Sci.">
        <title>Draft Genome of Tanacetum Coccineum: Genomic Comparison of Closely Related Tanacetum-Family Plants.</title>
        <authorList>
            <person name="Yamashiro T."/>
            <person name="Shiraishi A."/>
            <person name="Nakayama K."/>
            <person name="Satake H."/>
        </authorList>
    </citation>
    <scope>NUCLEOTIDE SEQUENCE</scope>
</reference>
<comment type="caution">
    <text evidence="3">The sequence shown here is derived from an EMBL/GenBank/DDBJ whole genome shotgun (WGS) entry which is preliminary data.</text>
</comment>
<keyword evidence="4" id="KW-1185">Reference proteome</keyword>
<dbReference type="PANTHER" id="PTHR31373:SF27">
    <property type="entry name" value="TROVE DOMAIN-CONTAINING PROTEIN"/>
    <property type="match status" value="1"/>
</dbReference>
<evidence type="ECO:0000259" key="2">
    <source>
        <dbReference type="Pfam" id="PF25043"/>
    </source>
</evidence>
<proteinExistence type="predicted"/>
<dbReference type="EMBL" id="BQNB010018422">
    <property type="protein sequence ID" value="GJT74229.1"/>
    <property type="molecule type" value="Genomic_DNA"/>
</dbReference>
<gene>
    <name evidence="3" type="ORF">Tco_1040954</name>
</gene>
<name>A0ABQ5GFD9_9ASTR</name>
<feature type="domain" description="DUF7788" evidence="2">
    <location>
        <begin position="3"/>
        <end position="32"/>
    </location>
</feature>
<reference evidence="3" key="2">
    <citation type="submission" date="2022-01" db="EMBL/GenBank/DDBJ databases">
        <authorList>
            <person name="Yamashiro T."/>
            <person name="Shiraishi A."/>
            <person name="Satake H."/>
            <person name="Nakayama K."/>
        </authorList>
    </citation>
    <scope>NUCLEOTIDE SEQUENCE</scope>
</reference>
<dbReference type="InterPro" id="IPR056690">
    <property type="entry name" value="DUF7788"/>
</dbReference>
<protein>
    <recommendedName>
        <fullName evidence="2">DUF7788 domain-containing protein</fullName>
    </recommendedName>
</protein>
<feature type="region of interest" description="Disordered" evidence="1">
    <location>
        <begin position="35"/>
        <end position="56"/>
    </location>
</feature>
<evidence type="ECO:0000256" key="1">
    <source>
        <dbReference type="SAM" id="MobiDB-lite"/>
    </source>
</evidence>